<keyword evidence="2" id="KW-0131">Cell cycle</keyword>
<comment type="subcellular location">
    <subcellularLocation>
        <location evidence="2">Cytoplasm</location>
    </subcellularLocation>
    <text evidence="2">Associated with two foci at the outer edges of the nucleoid region in young cells, and at four foci within both cell halves in older cells.</text>
</comment>
<dbReference type="Pfam" id="PF02616">
    <property type="entry name" value="SMC_ScpA"/>
    <property type="match status" value="1"/>
</dbReference>
<organism evidence="3 4">
    <name type="scientific">Ectothiorhodospira haloalkaliphila</name>
    <dbReference type="NCBI Taxonomy" id="421628"/>
    <lineage>
        <taxon>Bacteria</taxon>
        <taxon>Pseudomonadati</taxon>
        <taxon>Pseudomonadota</taxon>
        <taxon>Gammaproteobacteria</taxon>
        <taxon>Chromatiales</taxon>
        <taxon>Ectothiorhodospiraceae</taxon>
        <taxon>Ectothiorhodospira</taxon>
    </lineage>
</organism>
<comment type="function">
    <text evidence="2">Participates in chromosomal partition during cell division. May act via the formation of a condensin-like complex containing Smc and ScpB that pull DNA away from mid-cell into both cell halves.</text>
</comment>
<reference evidence="4" key="2">
    <citation type="submission" date="2014-02" db="EMBL/GenBank/DDBJ databases">
        <title>Draft Genome Sequence of extremely halophilic bacteria Halorhodospira halochloris.</title>
        <authorList>
            <person name="Singh K.S."/>
        </authorList>
    </citation>
    <scope>NUCLEOTIDE SEQUENCE [LARGE SCALE GENOMIC DNA]</scope>
    <source>
        <strain evidence="4">A</strain>
    </source>
</reference>
<keyword evidence="2" id="KW-0159">Chromosome partition</keyword>
<dbReference type="GO" id="GO:0007059">
    <property type="term" value="P:chromosome segregation"/>
    <property type="evidence" value="ECO:0007669"/>
    <property type="project" value="UniProtKB-UniRule"/>
</dbReference>
<name>W8L6K6_9GAMM</name>
<accession>W8L6K6</accession>
<dbReference type="GO" id="GO:0005737">
    <property type="term" value="C:cytoplasm"/>
    <property type="evidence" value="ECO:0007669"/>
    <property type="project" value="UniProtKB-SubCell"/>
</dbReference>
<proteinExistence type="inferred from homology"/>
<dbReference type="OrthoDB" id="9811016at2"/>
<dbReference type="EMBL" id="CP007268">
    <property type="protein sequence ID" value="AHK79505.1"/>
    <property type="molecule type" value="Genomic_DNA"/>
</dbReference>
<gene>
    <name evidence="2" type="primary">scpA</name>
    <name evidence="3" type="ORF">M911_10465</name>
</gene>
<dbReference type="PANTHER" id="PTHR33969:SF2">
    <property type="entry name" value="SEGREGATION AND CONDENSATION PROTEIN A"/>
    <property type="match status" value="1"/>
</dbReference>
<evidence type="ECO:0000313" key="3">
    <source>
        <dbReference type="EMBL" id="AHK79505.1"/>
    </source>
</evidence>
<dbReference type="AlphaFoldDB" id="W8L6K6"/>
<sequence length="288" mass="32775">MSDVPSVLSPASECVGEDEAVTARVRGEPLTLTPKDLYIPPDALEVFLETFEGPLDLLLYLIRRQNLDVLDIPIAEITRQYMKYIELMQELRLELAAEYLVMAAVLAEIKSRMLLPRAAEVEDEEDPRAALVRRLQEYERFKQAAEDLDDLARLERDIFMAAMEPPPMHHEKPLPDVGLDQLLRAFREVLGRADMFSHHQIQREPLSVRERMSRVLASLGERGHVEFCALFTVEEGRRGVVVTFLAILELIKGHLVEWVQSEVYAPIYLRPAGPHPGWDDAGDTQPNT</sequence>
<dbReference type="GO" id="GO:0006260">
    <property type="term" value="P:DNA replication"/>
    <property type="evidence" value="ECO:0007669"/>
    <property type="project" value="UniProtKB-UniRule"/>
</dbReference>
<keyword evidence="4" id="KW-1185">Reference proteome</keyword>
<evidence type="ECO:0000256" key="2">
    <source>
        <dbReference type="HAMAP-Rule" id="MF_01805"/>
    </source>
</evidence>
<dbReference type="KEGG" id="hhc:M911_10465"/>
<reference evidence="3 4" key="1">
    <citation type="journal article" date="2014" name="J Genomics">
        <title>Draft Genome Sequence of the Extremely Halophilic Phototrophic Purple Sulfur Bacterium Halorhodospira halochloris.</title>
        <authorList>
            <person name="Singh K.S."/>
            <person name="Kirksey J."/>
            <person name="Hoff W.D."/>
            <person name="Deole R."/>
        </authorList>
    </citation>
    <scope>NUCLEOTIDE SEQUENCE [LARGE SCALE GENOMIC DNA]</scope>
    <source>
        <strain evidence="3 4">A</strain>
    </source>
</reference>
<keyword evidence="2" id="KW-0963">Cytoplasm</keyword>
<dbReference type="PATRIC" id="fig|1354791.3.peg.2543"/>
<dbReference type="InterPro" id="IPR003768">
    <property type="entry name" value="ScpA"/>
</dbReference>
<dbReference type="Gene3D" id="6.10.250.2410">
    <property type="match status" value="1"/>
</dbReference>
<dbReference type="RefSeq" id="WP_025281973.1">
    <property type="nucleotide sequence ID" value="NZ_CP007268.1"/>
</dbReference>
<comment type="subunit">
    <text evidence="2">Component of a cohesin-like complex composed of ScpA, ScpB and the Smc homodimer, in which ScpA and ScpB bind to the head domain of Smc. The presence of the three proteins is required for the association of the complex with DNA.</text>
</comment>
<protein>
    <recommendedName>
        <fullName evidence="1 2">Segregation and condensation protein A</fullName>
    </recommendedName>
</protein>
<comment type="similarity">
    <text evidence="2">Belongs to the ScpA family.</text>
</comment>
<dbReference type="HOGENOM" id="CLU_038686_0_1_6"/>
<dbReference type="GO" id="GO:0051301">
    <property type="term" value="P:cell division"/>
    <property type="evidence" value="ECO:0007669"/>
    <property type="project" value="UniProtKB-KW"/>
</dbReference>
<evidence type="ECO:0000313" key="4">
    <source>
        <dbReference type="Proteomes" id="UP000019442"/>
    </source>
</evidence>
<dbReference type="PANTHER" id="PTHR33969">
    <property type="entry name" value="SEGREGATION AND CONDENSATION PROTEIN A"/>
    <property type="match status" value="1"/>
</dbReference>
<keyword evidence="2" id="KW-0132">Cell division</keyword>
<evidence type="ECO:0000256" key="1">
    <source>
        <dbReference type="ARBA" id="ARBA00044777"/>
    </source>
</evidence>
<dbReference type="HAMAP" id="MF_01805">
    <property type="entry name" value="ScpA"/>
    <property type="match status" value="1"/>
</dbReference>
<dbReference type="Proteomes" id="UP000019442">
    <property type="component" value="Chromosome"/>
</dbReference>